<name>A0AAD6T7H6_9AGAR</name>
<organism evidence="2 3">
    <name type="scientific">Mycena alexandri</name>
    <dbReference type="NCBI Taxonomy" id="1745969"/>
    <lineage>
        <taxon>Eukaryota</taxon>
        <taxon>Fungi</taxon>
        <taxon>Dikarya</taxon>
        <taxon>Basidiomycota</taxon>
        <taxon>Agaricomycotina</taxon>
        <taxon>Agaricomycetes</taxon>
        <taxon>Agaricomycetidae</taxon>
        <taxon>Agaricales</taxon>
        <taxon>Marasmiineae</taxon>
        <taxon>Mycenaceae</taxon>
        <taxon>Mycena</taxon>
    </lineage>
</organism>
<evidence type="ECO:0000256" key="1">
    <source>
        <dbReference type="SAM" id="Phobius"/>
    </source>
</evidence>
<dbReference type="Proteomes" id="UP001218188">
    <property type="component" value="Unassembled WGS sequence"/>
</dbReference>
<feature type="transmembrane region" description="Helical" evidence="1">
    <location>
        <begin position="54"/>
        <end position="72"/>
    </location>
</feature>
<keyword evidence="1" id="KW-1133">Transmembrane helix</keyword>
<reference evidence="2" key="1">
    <citation type="submission" date="2023-03" db="EMBL/GenBank/DDBJ databases">
        <title>Massive genome expansion in bonnet fungi (Mycena s.s.) driven by repeated elements and novel gene families across ecological guilds.</title>
        <authorList>
            <consortium name="Lawrence Berkeley National Laboratory"/>
            <person name="Harder C.B."/>
            <person name="Miyauchi S."/>
            <person name="Viragh M."/>
            <person name="Kuo A."/>
            <person name="Thoen E."/>
            <person name="Andreopoulos B."/>
            <person name="Lu D."/>
            <person name="Skrede I."/>
            <person name="Drula E."/>
            <person name="Henrissat B."/>
            <person name="Morin E."/>
            <person name="Kohler A."/>
            <person name="Barry K."/>
            <person name="LaButti K."/>
            <person name="Morin E."/>
            <person name="Salamov A."/>
            <person name="Lipzen A."/>
            <person name="Mereny Z."/>
            <person name="Hegedus B."/>
            <person name="Baldrian P."/>
            <person name="Stursova M."/>
            <person name="Weitz H."/>
            <person name="Taylor A."/>
            <person name="Grigoriev I.V."/>
            <person name="Nagy L.G."/>
            <person name="Martin F."/>
            <person name="Kauserud H."/>
        </authorList>
    </citation>
    <scope>NUCLEOTIDE SEQUENCE</scope>
    <source>
        <strain evidence="2">CBHHK200</strain>
    </source>
</reference>
<evidence type="ECO:0000313" key="3">
    <source>
        <dbReference type="Proteomes" id="UP001218188"/>
    </source>
</evidence>
<keyword evidence="1" id="KW-0812">Transmembrane</keyword>
<comment type="caution">
    <text evidence="2">The sequence shown here is derived from an EMBL/GenBank/DDBJ whole genome shotgun (WGS) entry which is preliminary data.</text>
</comment>
<protein>
    <submittedName>
        <fullName evidence="2">Uncharacterized protein</fullName>
    </submittedName>
</protein>
<proteinExistence type="predicted"/>
<sequence length="178" mass="20376">MYMSSQLSSKLGCTDHPHLRAALRADNKGLAKLIASIFNADAETVVLTFMTRPAFLWPLCLIYFFTASTLATRTLSERSEQSQAQCTDDFNARRQIRPVFPRCRSRHSDQRFIFPAGVSTSSPANSSYRAGRSSYVRRSVWRHFSRHPRRRAFYSGTYAAFPPWLGFASYSFWSTSHQ</sequence>
<accession>A0AAD6T7H6</accession>
<dbReference type="EMBL" id="JARJCM010000018">
    <property type="protein sequence ID" value="KAJ7041254.1"/>
    <property type="molecule type" value="Genomic_DNA"/>
</dbReference>
<evidence type="ECO:0000313" key="2">
    <source>
        <dbReference type="EMBL" id="KAJ7041254.1"/>
    </source>
</evidence>
<keyword evidence="1" id="KW-0472">Membrane</keyword>
<feature type="transmembrane region" description="Helical" evidence="1">
    <location>
        <begin position="152"/>
        <end position="173"/>
    </location>
</feature>
<gene>
    <name evidence="2" type="ORF">C8F04DRAFT_173599</name>
</gene>
<dbReference type="AlphaFoldDB" id="A0AAD6T7H6"/>
<keyword evidence="3" id="KW-1185">Reference proteome</keyword>